<dbReference type="PROSITE" id="PS51257">
    <property type="entry name" value="PROKAR_LIPOPROTEIN"/>
    <property type="match status" value="1"/>
</dbReference>
<evidence type="ECO:0000256" key="1">
    <source>
        <dbReference type="ARBA" id="ARBA00022729"/>
    </source>
</evidence>
<evidence type="ECO:0000313" key="2">
    <source>
        <dbReference type="EMBL" id="MBB4034150.1"/>
    </source>
</evidence>
<reference evidence="2 3" key="1">
    <citation type="submission" date="2020-08" db="EMBL/GenBank/DDBJ databases">
        <title>Genomic Encyclopedia of Type Strains, Phase IV (KMG-IV): sequencing the most valuable type-strain genomes for metagenomic binning, comparative biology and taxonomic classification.</title>
        <authorList>
            <person name="Goeker M."/>
        </authorList>
    </citation>
    <scope>NUCLEOTIDE SEQUENCE [LARGE SCALE GENOMIC DNA]</scope>
    <source>
        <strain evidence="2 3">DSM 104969</strain>
    </source>
</reference>
<protein>
    <recommendedName>
        <fullName evidence="4">DUF4352 domain-containing protein</fullName>
    </recommendedName>
</protein>
<name>A0A840CDY5_9BACT</name>
<dbReference type="RefSeq" id="WP_183305127.1">
    <property type="nucleotide sequence ID" value="NZ_JACIEP010000001.1"/>
</dbReference>
<organism evidence="2 3">
    <name type="scientific">Dysgonomonas hofstadii</name>
    <dbReference type="NCBI Taxonomy" id="637886"/>
    <lineage>
        <taxon>Bacteria</taxon>
        <taxon>Pseudomonadati</taxon>
        <taxon>Bacteroidota</taxon>
        <taxon>Bacteroidia</taxon>
        <taxon>Bacteroidales</taxon>
        <taxon>Dysgonomonadaceae</taxon>
        <taxon>Dysgonomonas</taxon>
    </lineage>
</organism>
<proteinExistence type="predicted"/>
<dbReference type="AlphaFoldDB" id="A0A840CDY5"/>
<evidence type="ECO:0000313" key="3">
    <source>
        <dbReference type="Proteomes" id="UP000555103"/>
    </source>
</evidence>
<sequence>MRNLLLFFLFPMLFFSCGNNSKSPNEKEQVKSEKTKNEKEKPFKNIHILELGDNLKITGFDIKIESIDIYTELPAIFNNKIYTDGYFVAITFLIKNESSRYRSISSVIDMHVVNSDGLIQKCLDPFSVDVKDEYDNFSVLVIPEGFSKRAYAVFEIPDKSEYYLSFMGDGMRTIASLENFIK</sequence>
<comment type="caution">
    <text evidence="2">The sequence shown here is derived from an EMBL/GenBank/DDBJ whole genome shotgun (WGS) entry which is preliminary data.</text>
</comment>
<dbReference type="InterPro" id="IPR029050">
    <property type="entry name" value="Immunoprotect_excell_Ig-like"/>
</dbReference>
<keyword evidence="1" id="KW-0732">Signal</keyword>
<accession>A0A840CDY5</accession>
<dbReference type="Proteomes" id="UP000555103">
    <property type="component" value="Unassembled WGS sequence"/>
</dbReference>
<gene>
    <name evidence="2" type="ORF">GGR21_000035</name>
</gene>
<keyword evidence="3" id="KW-1185">Reference proteome</keyword>
<dbReference type="Gene3D" id="2.60.40.1240">
    <property type="match status" value="1"/>
</dbReference>
<evidence type="ECO:0008006" key="4">
    <source>
        <dbReference type="Google" id="ProtNLM"/>
    </source>
</evidence>
<dbReference type="EMBL" id="JACIEP010000001">
    <property type="protein sequence ID" value="MBB4034150.1"/>
    <property type="molecule type" value="Genomic_DNA"/>
</dbReference>